<organism evidence="3 4">
    <name type="scientific">Candidatus Yanofskybacteria bacterium RIFCSPHIGHO2_01_FULL_41_53</name>
    <dbReference type="NCBI Taxonomy" id="1802663"/>
    <lineage>
        <taxon>Bacteria</taxon>
        <taxon>Candidatus Yanofskyibacteriota</taxon>
    </lineage>
</organism>
<evidence type="ECO:0008006" key="5">
    <source>
        <dbReference type="Google" id="ProtNLM"/>
    </source>
</evidence>
<feature type="compositionally biased region" description="Polar residues" evidence="1">
    <location>
        <begin position="199"/>
        <end position="213"/>
    </location>
</feature>
<evidence type="ECO:0000256" key="2">
    <source>
        <dbReference type="SAM" id="SignalP"/>
    </source>
</evidence>
<evidence type="ECO:0000256" key="1">
    <source>
        <dbReference type="SAM" id="MobiDB-lite"/>
    </source>
</evidence>
<dbReference type="Proteomes" id="UP000177117">
    <property type="component" value="Unassembled WGS sequence"/>
</dbReference>
<feature type="region of interest" description="Disordered" evidence="1">
    <location>
        <begin position="190"/>
        <end position="233"/>
    </location>
</feature>
<dbReference type="AlphaFoldDB" id="A0A1F8EFY1"/>
<dbReference type="EMBL" id="MGJD01000036">
    <property type="protein sequence ID" value="OGM99750.1"/>
    <property type="molecule type" value="Genomic_DNA"/>
</dbReference>
<name>A0A1F8EFY1_9BACT</name>
<comment type="caution">
    <text evidence="3">The sequence shown here is derived from an EMBL/GenBank/DDBJ whole genome shotgun (WGS) entry which is preliminary data.</text>
</comment>
<accession>A0A1F8EFY1</accession>
<feature type="chain" id="PRO_5009535331" description="Glycosyl hydrolase family 32 N-terminal domain-containing protein" evidence="2">
    <location>
        <begin position="23"/>
        <end position="504"/>
    </location>
</feature>
<feature type="compositionally biased region" description="Low complexity" evidence="1">
    <location>
        <begin position="214"/>
        <end position="233"/>
    </location>
</feature>
<feature type="signal peptide" evidence="2">
    <location>
        <begin position="1"/>
        <end position="22"/>
    </location>
</feature>
<keyword evidence="2" id="KW-0732">Signal</keyword>
<evidence type="ECO:0000313" key="4">
    <source>
        <dbReference type="Proteomes" id="UP000177117"/>
    </source>
</evidence>
<dbReference type="InterPro" id="IPR023296">
    <property type="entry name" value="Glyco_hydro_beta-prop_sf"/>
</dbReference>
<dbReference type="SUPFAM" id="SSF75005">
    <property type="entry name" value="Arabinanase/levansucrase/invertase"/>
    <property type="match status" value="1"/>
</dbReference>
<dbReference type="Gene3D" id="2.115.10.20">
    <property type="entry name" value="Glycosyl hydrolase domain, family 43"/>
    <property type="match status" value="2"/>
</dbReference>
<proteinExistence type="predicted"/>
<sequence length="504" mass="56045">MKKCWPLFLVSLLLILPEFSNAVLTPKNELKEGDLISVSDYGDPDIFIINSFGYKRLFLNPVIFNFYGHLGGFQRVKKVTLQTRDSYVTSGLFRNCEVDDPKVYGVETTKEDEGNLHWVNTSGDQAVKDDPNFFKKVFCINNREFSWYPKSSDYGSVKQIPVYARTETSTPMKKAELCPDNIWDVAEQKDPGLCPEDNPANNPNSVVEKSSLTSMPLASPISSPSLSPLPSSSPQTPIISITWTKDAGTRVSGGQVPYVHKLKDGRSRMYYCGLRGSMESAISSDGLNFQAESGVRLAPIYGGYETIICDPTVVELSDGRFRLYYKGANVGGVPAIHKIFSAISPDGLNFERERLVIDSEKTDDQGWASVPEAIKLSDGRVRLYYVSRACGRGCIVSAISSDGLNFTKEETKIYDYVDPSMTQLTDGRFFLITANFTQQGGTELYSFISSDGIHFDNANPQSVIVESVADPAIVRVDDKTFRVYYWKIPDNLPTIYSITGILDQ</sequence>
<gene>
    <name evidence="3" type="ORF">A2650_04765</name>
</gene>
<protein>
    <recommendedName>
        <fullName evidence="5">Glycosyl hydrolase family 32 N-terminal domain-containing protein</fullName>
    </recommendedName>
</protein>
<reference evidence="3 4" key="1">
    <citation type="journal article" date="2016" name="Nat. Commun.">
        <title>Thousands of microbial genomes shed light on interconnected biogeochemical processes in an aquifer system.</title>
        <authorList>
            <person name="Anantharaman K."/>
            <person name="Brown C.T."/>
            <person name="Hug L.A."/>
            <person name="Sharon I."/>
            <person name="Castelle C.J."/>
            <person name="Probst A.J."/>
            <person name="Thomas B.C."/>
            <person name="Singh A."/>
            <person name="Wilkins M.J."/>
            <person name="Karaoz U."/>
            <person name="Brodie E.L."/>
            <person name="Williams K.H."/>
            <person name="Hubbard S.S."/>
            <person name="Banfield J.F."/>
        </authorList>
    </citation>
    <scope>NUCLEOTIDE SEQUENCE [LARGE SCALE GENOMIC DNA]</scope>
</reference>
<evidence type="ECO:0000313" key="3">
    <source>
        <dbReference type="EMBL" id="OGM99750.1"/>
    </source>
</evidence>